<dbReference type="InterPro" id="IPR037021">
    <property type="entry name" value="RnfH_sf"/>
</dbReference>
<dbReference type="EMBL" id="AP021881">
    <property type="protein sequence ID" value="BBP00451.1"/>
    <property type="molecule type" value="Genomic_DNA"/>
</dbReference>
<comment type="similarity">
    <text evidence="1 2">Belongs to the UPF0125 (RnfH) family.</text>
</comment>
<reference evidence="5" key="1">
    <citation type="submission" date="2019-11" db="EMBL/GenBank/DDBJ databases">
        <title>Isolation and characterization of a novel species in the genus Sulfuriferula.</title>
        <authorList>
            <person name="Mochizuki J."/>
            <person name="Kojima H."/>
            <person name="Fukui M."/>
        </authorList>
    </citation>
    <scope>NUCLEOTIDE SEQUENCE [LARGE SCALE GENOMIC DNA]</scope>
    <source>
        <strain evidence="5">SGTM</strain>
    </source>
</reference>
<sequence>MSQGMVEVAYAKPEEQIIIPVVAQEGMTVAAAIEASGILNKFPEIDLKLNKVGIFGKLVKADTILRDKDRVEIYRKLIADPKEVRRQRADEGKAMKKGGGDLEKAE</sequence>
<evidence type="ECO:0000313" key="5">
    <source>
        <dbReference type="Proteomes" id="UP000463939"/>
    </source>
</evidence>
<dbReference type="PANTHER" id="PTHR37483">
    <property type="entry name" value="UPF0125 PROTEIN RATB"/>
    <property type="match status" value="1"/>
</dbReference>
<evidence type="ECO:0000256" key="3">
    <source>
        <dbReference type="SAM" id="MobiDB-lite"/>
    </source>
</evidence>
<evidence type="ECO:0000256" key="1">
    <source>
        <dbReference type="ARBA" id="ARBA00010645"/>
    </source>
</evidence>
<dbReference type="PANTHER" id="PTHR37483:SF1">
    <property type="entry name" value="UPF0125 PROTEIN RATB"/>
    <property type="match status" value="1"/>
</dbReference>
<evidence type="ECO:0000256" key="2">
    <source>
        <dbReference type="HAMAP-Rule" id="MF_00460"/>
    </source>
</evidence>
<dbReference type="KEGG" id="sniv:SFSGTM_11590"/>
<protein>
    <recommendedName>
        <fullName evidence="2">UPF0125 protein SFSGTM_11590</fullName>
    </recommendedName>
</protein>
<dbReference type="NCBIfam" id="NF002490">
    <property type="entry name" value="PRK01777.1"/>
    <property type="match status" value="1"/>
</dbReference>
<dbReference type="Gene3D" id="3.10.20.280">
    <property type="entry name" value="RnfH-like"/>
    <property type="match status" value="1"/>
</dbReference>
<gene>
    <name evidence="4" type="ORF">SFSGTM_11590</name>
</gene>
<dbReference type="AlphaFoldDB" id="A0A809RNR1"/>
<keyword evidence="5" id="KW-1185">Reference proteome</keyword>
<dbReference type="Proteomes" id="UP000463939">
    <property type="component" value="Chromosome"/>
</dbReference>
<dbReference type="Pfam" id="PF03658">
    <property type="entry name" value="Ub-RnfH"/>
    <property type="match status" value="1"/>
</dbReference>
<feature type="region of interest" description="Disordered" evidence="3">
    <location>
        <begin position="84"/>
        <end position="106"/>
    </location>
</feature>
<evidence type="ECO:0000313" key="4">
    <source>
        <dbReference type="EMBL" id="BBP00451.1"/>
    </source>
</evidence>
<dbReference type="InterPro" id="IPR016155">
    <property type="entry name" value="Mopterin_synth/thiamin_S_b"/>
</dbReference>
<dbReference type="InterPro" id="IPR005346">
    <property type="entry name" value="RnfH"/>
</dbReference>
<accession>A0A809RNR1</accession>
<proteinExistence type="inferred from homology"/>
<organism evidence="4 5">
    <name type="scientific">Sulfuriferula nivalis</name>
    <dbReference type="NCBI Taxonomy" id="2675298"/>
    <lineage>
        <taxon>Bacteria</taxon>
        <taxon>Pseudomonadati</taxon>
        <taxon>Pseudomonadota</taxon>
        <taxon>Betaproteobacteria</taxon>
        <taxon>Nitrosomonadales</taxon>
        <taxon>Sulfuricellaceae</taxon>
        <taxon>Sulfuriferula</taxon>
    </lineage>
</organism>
<dbReference type="HAMAP" id="MF_00460">
    <property type="entry name" value="UPF0125_RnfH"/>
    <property type="match status" value="1"/>
</dbReference>
<dbReference type="SUPFAM" id="SSF54285">
    <property type="entry name" value="MoaD/ThiS"/>
    <property type="match status" value="1"/>
</dbReference>
<name>A0A809RNR1_9PROT</name>